<evidence type="ECO:0008006" key="5">
    <source>
        <dbReference type="Google" id="ProtNLM"/>
    </source>
</evidence>
<name>A0ABN2WF44_9MICO</name>
<organism evidence="3 4">
    <name type="scientific">Brevibacterium salitolerans</name>
    <dbReference type="NCBI Taxonomy" id="1403566"/>
    <lineage>
        <taxon>Bacteria</taxon>
        <taxon>Bacillati</taxon>
        <taxon>Actinomycetota</taxon>
        <taxon>Actinomycetes</taxon>
        <taxon>Micrococcales</taxon>
        <taxon>Brevibacteriaceae</taxon>
        <taxon>Brevibacterium</taxon>
    </lineage>
</organism>
<sequence length="237" mass="23810">MSDTPATTTVPTDGLGPTASGPAEEKEHRNGRRRLFVGGGVLLGIGALATAAAFTDFALLDLGAGGLGGESNGYNIQVSTGQEPTVGSVARWVEANPDAEAVTIPGSDSLSPGGGPLTVRLPVRNASEKLDSTLSLTLENTTENPSAADRAYTGLLRFSYAEVDDASSAPAQWKPVGSGVLGASGSTSTVKLGDLAPESGRVVVLRISLADGADQEATNAANGGGTAIQARFDGSSR</sequence>
<keyword evidence="2" id="KW-1133">Transmembrane helix</keyword>
<evidence type="ECO:0000313" key="3">
    <source>
        <dbReference type="EMBL" id="GAA2089687.1"/>
    </source>
</evidence>
<feature type="compositionally biased region" description="Polar residues" evidence="1">
    <location>
        <begin position="1"/>
        <end position="11"/>
    </location>
</feature>
<feature type="region of interest" description="Disordered" evidence="1">
    <location>
        <begin position="216"/>
        <end position="237"/>
    </location>
</feature>
<proteinExistence type="predicted"/>
<gene>
    <name evidence="3" type="ORF">GCM10009823_05640</name>
</gene>
<comment type="caution">
    <text evidence="3">The sequence shown here is derived from an EMBL/GenBank/DDBJ whole genome shotgun (WGS) entry which is preliminary data.</text>
</comment>
<feature type="transmembrane region" description="Helical" evidence="2">
    <location>
        <begin position="35"/>
        <end position="54"/>
    </location>
</feature>
<dbReference type="Proteomes" id="UP001500984">
    <property type="component" value="Unassembled WGS sequence"/>
</dbReference>
<feature type="region of interest" description="Disordered" evidence="1">
    <location>
        <begin position="1"/>
        <end position="31"/>
    </location>
</feature>
<protein>
    <recommendedName>
        <fullName evidence="5">Ribosomally synthesized peptide with SipW-like signal peptide</fullName>
    </recommendedName>
</protein>
<accession>A0ABN2WF44</accession>
<reference evidence="3 4" key="1">
    <citation type="journal article" date="2019" name="Int. J. Syst. Evol. Microbiol.">
        <title>The Global Catalogue of Microorganisms (GCM) 10K type strain sequencing project: providing services to taxonomists for standard genome sequencing and annotation.</title>
        <authorList>
            <consortium name="The Broad Institute Genomics Platform"/>
            <consortium name="The Broad Institute Genome Sequencing Center for Infectious Disease"/>
            <person name="Wu L."/>
            <person name="Ma J."/>
        </authorList>
    </citation>
    <scope>NUCLEOTIDE SEQUENCE [LARGE SCALE GENOMIC DNA]</scope>
    <source>
        <strain evidence="3 4">JCM 15900</strain>
    </source>
</reference>
<evidence type="ECO:0000256" key="2">
    <source>
        <dbReference type="SAM" id="Phobius"/>
    </source>
</evidence>
<evidence type="ECO:0000313" key="4">
    <source>
        <dbReference type="Proteomes" id="UP001500984"/>
    </source>
</evidence>
<dbReference type="RefSeq" id="WP_344334919.1">
    <property type="nucleotide sequence ID" value="NZ_BAAAPZ010000002.1"/>
</dbReference>
<keyword evidence="2" id="KW-0472">Membrane</keyword>
<keyword evidence="4" id="KW-1185">Reference proteome</keyword>
<evidence type="ECO:0000256" key="1">
    <source>
        <dbReference type="SAM" id="MobiDB-lite"/>
    </source>
</evidence>
<dbReference type="EMBL" id="BAAAPZ010000002">
    <property type="protein sequence ID" value="GAA2089687.1"/>
    <property type="molecule type" value="Genomic_DNA"/>
</dbReference>
<keyword evidence="2" id="KW-0812">Transmembrane</keyword>